<organism evidence="1 2">
    <name type="scientific">Caenorhabditis nigoni</name>
    <dbReference type="NCBI Taxonomy" id="1611254"/>
    <lineage>
        <taxon>Eukaryota</taxon>
        <taxon>Metazoa</taxon>
        <taxon>Ecdysozoa</taxon>
        <taxon>Nematoda</taxon>
        <taxon>Chromadorea</taxon>
        <taxon>Rhabditida</taxon>
        <taxon>Rhabditina</taxon>
        <taxon>Rhabditomorpha</taxon>
        <taxon>Rhabditoidea</taxon>
        <taxon>Rhabditidae</taxon>
        <taxon>Peloderinae</taxon>
        <taxon>Caenorhabditis</taxon>
    </lineage>
</organism>
<proteinExistence type="predicted"/>
<gene>
    <name evidence="1" type="primary">Cnig_chr_III.g9736</name>
    <name evidence="1" type="ORF">B9Z55_009736</name>
</gene>
<dbReference type="STRING" id="1611254.A0A2G5UU73"/>
<evidence type="ECO:0000313" key="2">
    <source>
        <dbReference type="Proteomes" id="UP000230233"/>
    </source>
</evidence>
<evidence type="ECO:0000313" key="1">
    <source>
        <dbReference type="EMBL" id="PIC42766.1"/>
    </source>
</evidence>
<name>A0A2G5UU73_9PELO</name>
<protein>
    <submittedName>
        <fullName evidence="1">Uncharacterized protein</fullName>
    </submittedName>
</protein>
<dbReference type="Proteomes" id="UP000230233">
    <property type="component" value="Chromosome III"/>
</dbReference>
<sequence>MHSSECHFSHQATHFGVKKKWKANGTNGASAGGLSAFARMKPALDPSADRIWTIGQIIYQRHHDFNRSSPLKQSQDNGSFDYIDMVSQNSLILDRSLNVINETFRKTCNRRAPSF</sequence>
<dbReference type="AlphaFoldDB" id="A0A2G5UU73"/>
<comment type="caution">
    <text evidence="1">The sequence shown here is derived from an EMBL/GenBank/DDBJ whole genome shotgun (WGS) entry which is preliminary data.</text>
</comment>
<dbReference type="EMBL" id="PDUG01000003">
    <property type="protein sequence ID" value="PIC42766.1"/>
    <property type="molecule type" value="Genomic_DNA"/>
</dbReference>
<dbReference type="OrthoDB" id="10344971at2759"/>
<reference evidence="2" key="1">
    <citation type="submission" date="2017-10" db="EMBL/GenBank/DDBJ databases">
        <title>Rapid genome shrinkage in a self-fertile nematode reveals novel sperm competition proteins.</title>
        <authorList>
            <person name="Yin D."/>
            <person name="Schwarz E.M."/>
            <person name="Thomas C.G."/>
            <person name="Felde R.L."/>
            <person name="Korf I.F."/>
            <person name="Cutter A.D."/>
            <person name="Schartner C.M."/>
            <person name="Ralston E.J."/>
            <person name="Meyer B.J."/>
            <person name="Haag E.S."/>
        </authorList>
    </citation>
    <scope>NUCLEOTIDE SEQUENCE [LARGE SCALE GENOMIC DNA]</scope>
    <source>
        <strain evidence="2">JU1422</strain>
    </source>
</reference>
<accession>A0A2G5UU73</accession>
<keyword evidence="2" id="KW-1185">Reference proteome</keyword>